<feature type="compositionally biased region" description="Acidic residues" evidence="6">
    <location>
        <begin position="192"/>
        <end position="209"/>
    </location>
</feature>
<dbReference type="EMBL" id="KV878344">
    <property type="protein sequence ID" value="OJJ45629.1"/>
    <property type="molecule type" value="Genomic_DNA"/>
</dbReference>
<evidence type="ECO:0000256" key="1">
    <source>
        <dbReference type="ARBA" id="ARBA00004099"/>
    </source>
</evidence>
<feature type="compositionally biased region" description="Basic and acidic residues" evidence="6">
    <location>
        <begin position="237"/>
        <end position="246"/>
    </location>
</feature>
<comment type="similarity">
    <text evidence="3">Belongs to the UTP11 family.</text>
</comment>
<dbReference type="VEuPathDB" id="FungiDB:ASPZODRAFT_68441"/>
<evidence type="ECO:0000313" key="7">
    <source>
        <dbReference type="EMBL" id="OJJ45629.1"/>
    </source>
</evidence>
<evidence type="ECO:0000256" key="5">
    <source>
        <dbReference type="ARBA" id="ARBA00023242"/>
    </source>
</evidence>
<comment type="subcellular location">
    <subcellularLocation>
        <location evidence="2">Nucleus</location>
        <location evidence="2">Nucleolus</location>
    </subcellularLocation>
</comment>
<feature type="compositionally biased region" description="Basic and acidic residues" evidence="6">
    <location>
        <begin position="116"/>
        <end position="125"/>
    </location>
</feature>
<reference evidence="8" key="1">
    <citation type="journal article" date="2017" name="Genome Biol.">
        <title>Comparative genomics reveals high biological diversity and specific adaptations in the industrially and medically important fungal genus Aspergillus.</title>
        <authorList>
            <person name="de Vries R.P."/>
            <person name="Riley R."/>
            <person name="Wiebenga A."/>
            <person name="Aguilar-Osorio G."/>
            <person name="Amillis S."/>
            <person name="Uchima C.A."/>
            <person name="Anderluh G."/>
            <person name="Asadollahi M."/>
            <person name="Askin M."/>
            <person name="Barry K."/>
            <person name="Battaglia E."/>
            <person name="Bayram O."/>
            <person name="Benocci T."/>
            <person name="Braus-Stromeyer S.A."/>
            <person name="Caldana C."/>
            <person name="Canovas D."/>
            <person name="Cerqueira G.C."/>
            <person name="Chen F."/>
            <person name="Chen W."/>
            <person name="Choi C."/>
            <person name="Clum A."/>
            <person name="Dos Santos R.A."/>
            <person name="Damasio A.R."/>
            <person name="Diallinas G."/>
            <person name="Emri T."/>
            <person name="Fekete E."/>
            <person name="Flipphi M."/>
            <person name="Freyberg S."/>
            <person name="Gallo A."/>
            <person name="Gournas C."/>
            <person name="Habgood R."/>
            <person name="Hainaut M."/>
            <person name="Harispe M.L."/>
            <person name="Henrissat B."/>
            <person name="Hilden K.S."/>
            <person name="Hope R."/>
            <person name="Hossain A."/>
            <person name="Karabika E."/>
            <person name="Karaffa L."/>
            <person name="Karanyi Z."/>
            <person name="Krasevec N."/>
            <person name="Kuo A."/>
            <person name="Kusch H."/>
            <person name="LaButti K."/>
            <person name="Lagendijk E.L."/>
            <person name="Lapidus A."/>
            <person name="Levasseur A."/>
            <person name="Lindquist E."/>
            <person name="Lipzen A."/>
            <person name="Logrieco A.F."/>
            <person name="MacCabe A."/>
            <person name="Maekelae M.R."/>
            <person name="Malavazi I."/>
            <person name="Melin P."/>
            <person name="Meyer V."/>
            <person name="Mielnichuk N."/>
            <person name="Miskei M."/>
            <person name="Molnar A.P."/>
            <person name="Mule G."/>
            <person name="Ngan C.Y."/>
            <person name="Orejas M."/>
            <person name="Orosz E."/>
            <person name="Ouedraogo J.P."/>
            <person name="Overkamp K.M."/>
            <person name="Park H.-S."/>
            <person name="Perrone G."/>
            <person name="Piumi F."/>
            <person name="Punt P.J."/>
            <person name="Ram A.F."/>
            <person name="Ramon A."/>
            <person name="Rauscher S."/>
            <person name="Record E."/>
            <person name="Riano-Pachon D.M."/>
            <person name="Robert V."/>
            <person name="Roehrig J."/>
            <person name="Ruller R."/>
            <person name="Salamov A."/>
            <person name="Salih N.S."/>
            <person name="Samson R.A."/>
            <person name="Sandor E."/>
            <person name="Sanguinetti M."/>
            <person name="Schuetze T."/>
            <person name="Sepcic K."/>
            <person name="Shelest E."/>
            <person name="Sherlock G."/>
            <person name="Sophianopoulou V."/>
            <person name="Squina F.M."/>
            <person name="Sun H."/>
            <person name="Susca A."/>
            <person name="Todd R.B."/>
            <person name="Tsang A."/>
            <person name="Unkles S.E."/>
            <person name="van de Wiele N."/>
            <person name="van Rossen-Uffink D."/>
            <person name="Oliveira J.V."/>
            <person name="Vesth T.C."/>
            <person name="Visser J."/>
            <person name="Yu J.-H."/>
            <person name="Zhou M."/>
            <person name="Andersen M.R."/>
            <person name="Archer D.B."/>
            <person name="Baker S.E."/>
            <person name="Benoit I."/>
            <person name="Brakhage A.A."/>
            <person name="Braus G.H."/>
            <person name="Fischer R."/>
            <person name="Frisvad J.C."/>
            <person name="Goldman G.H."/>
            <person name="Houbraken J."/>
            <person name="Oakley B."/>
            <person name="Pocsi I."/>
            <person name="Scazzocchio C."/>
            <person name="Seiboth B."/>
            <person name="vanKuyk P.A."/>
            <person name="Wortman J."/>
            <person name="Dyer P.S."/>
            <person name="Grigoriev I.V."/>
        </authorList>
    </citation>
    <scope>NUCLEOTIDE SEQUENCE [LARGE SCALE GENOMIC DNA]</scope>
    <source>
        <strain evidence="8">CBS 506.65</strain>
    </source>
</reference>
<evidence type="ECO:0000313" key="8">
    <source>
        <dbReference type="Proteomes" id="UP000184188"/>
    </source>
</evidence>
<protein>
    <submittedName>
        <fullName evidence="7">Uncharacterized protein</fullName>
    </submittedName>
</protein>
<dbReference type="GO" id="GO:0032040">
    <property type="term" value="C:small-subunit processome"/>
    <property type="evidence" value="ECO:0007669"/>
    <property type="project" value="UniProtKB-UniRule"/>
</dbReference>
<dbReference type="Proteomes" id="UP000184188">
    <property type="component" value="Unassembled WGS sequence"/>
</dbReference>
<feature type="region of interest" description="Disordered" evidence="6">
    <location>
        <begin position="1"/>
        <end position="21"/>
    </location>
</feature>
<accession>A0A1L9SEN6</accession>
<feature type="compositionally biased region" description="Basic and acidic residues" evidence="6">
    <location>
        <begin position="176"/>
        <end position="191"/>
    </location>
</feature>
<dbReference type="Pfam" id="PF03998">
    <property type="entry name" value="Utp11"/>
    <property type="match status" value="1"/>
</dbReference>
<evidence type="ECO:0000256" key="4">
    <source>
        <dbReference type="ARBA" id="ARBA00022552"/>
    </source>
</evidence>
<feature type="region of interest" description="Disordered" evidence="6">
    <location>
        <begin position="269"/>
        <end position="291"/>
    </location>
</feature>
<feature type="region of interest" description="Disordered" evidence="6">
    <location>
        <begin position="116"/>
        <end position="221"/>
    </location>
</feature>
<feature type="region of interest" description="Disordered" evidence="6">
    <location>
        <begin position="59"/>
        <end position="87"/>
    </location>
</feature>
<keyword evidence="5" id="KW-0539">Nucleus</keyword>
<dbReference type="AlphaFoldDB" id="A0A1L9SEN6"/>
<evidence type="ECO:0000256" key="6">
    <source>
        <dbReference type="SAM" id="MobiDB-lite"/>
    </source>
</evidence>
<dbReference type="OrthoDB" id="29058at2759"/>
<feature type="compositionally biased region" description="Acidic residues" evidence="6">
    <location>
        <begin position="140"/>
        <end position="160"/>
    </location>
</feature>
<keyword evidence="8" id="KW-1185">Reference proteome</keyword>
<dbReference type="InterPro" id="IPR007144">
    <property type="entry name" value="SSU_processome_Utp11"/>
</dbReference>
<gene>
    <name evidence="7" type="ORF">ASPZODRAFT_68441</name>
</gene>
<evidence type="ECO:0000256" key="2">
    <source>
        <dbReference type="ARBA" id="ARBA00004604"/>
    </source>
</evidence>
<dbReference type="GO" id="GO:0006364">
    <property type="term" value="P:rRNA processing"/>
    <property type="evidence" value="ECO:0007669"/>
    <property type="project" value="UniProtKB-UniRule"/>
</dbReference>
<name>A0A1L9SEN6_9EURO</name>
<dbReference type="GeneID" id="34615973"/>
<feature type="region of interest" description="Disordered" evidence="6">
    <location>
        <begin position="233"/>
        <end position="253"/>
    </location>
</feature>
<organism evidence="7 8">
    <name type="scientific">Penicilliopsis zonata CBS 506.65</name>
    <dbReference type="NCBI Taxonomy" id="1073090"/>
    <lineage>
        <taxon>Eukaryota</taxon>
        <taxon>Fungi</taxon>
        <taxon>Dikarya</taxon>
        <taxon>Ascomycota</taxon>
        <taxon>Pezizomycotina</taxon>
        <taxon>Eurotiomycetes</taxon>
        <taxon>Eurotiomycetidae</taxon>
        <taxon>Eurotiales</taxon>
        <taxon>Aspergillaceae</taxon>
        <taxon>Penicilliopsis</taxon>
    </lineage>
</organism>
<dbReference type="STRING" id="1073090.A0A1L9SEN6"/>
<feature type="compositionally biased region" description="Basic residues" evidence="6">
    <location>
        <begin position="282"/>
        <end position="291"/>
    </location>
</feature>
<dbReference type="RefSeq" id="XP_022580139.1">
    <property type="nucleotide sequence ID" value="XM_022729509.1"/>
</dbReference>
<keyword evidence="4" id="KW-0698">rRNA processing</keyword>
<proteinExistence type="inferred from homology"/>
<dbReference type="PANTHER" id="PTHR12838">
    <property type="entry name" value="U3 SMALL NUCLEOLAR RNA-ASSOCIATED PROTEIN 11"/>
    <property type="match status" value="1"/>
</dbReference>
<sequence>MSSMRNAVHRRNHKERGQLEGREKWGILEKHKDYSLRAKDYNVKKAKLKRLNEKARDRNPDEFAFGMMSERSRVQGRHGARDSAEARGLSHEALKLLKTQDAGYLRVVGERVRREMERVGNEIRLQDGMNLAKEKKGSEGDEDDEDDDEEEEEEEEEGFDFDFGTDKKPRKMVFAESREEQQSLKRGKGTDADDDDDDDDDESNNEVDDSLPKSKKQLMAERQKLVAARRARKMKKRASEAREHKLTALKKQHTQIVAAQRELDWQRAKMENSVGGTNKNGIKWKIRERKR</sequence>
<dbReference type="PANTHER" id="PTHR12838:SF0">
    <property type="entry name" value="U3 SMALL NUCLEOLAR RNA-ASSOCIATED PROTEIN 11-RELATED"/>
    <property type="match status" value="1"/>
</dbReference>
<evidence type="ECO:0000256" key="3">
    <source>
        <dbReference type="ARBA" id="ARBA00008105"/>
    </source>
</evidence>
<comment type="function">
    <text evidence="1">Involved in nucleolar processing of pre-18S ribosomal RNA.</text>
</comment>